<reference evidence="1 2" key="1">
    <citation type="submission" date="2020-05" db="EMBL/GenBank/DDBJ databases">
        <title>Genome Sequencing of Type Strains.</title>
        <authorList>
            <person name="Lemaire J.F."/>
            <person name="Inderbitzin P."/>
            <person name="Gregorio O.A."/>
            <person name="Collins S.B."/>
            <person name="Wespe N."/>
            <person name="Knight-Connoni V."/>
        </authorList>
    </citation>
    <scope>NUCLEOTIDE SEQUENCE [LARGE SCALE GENOMIC DNA]</scope>
    <source>
        <strain evidence="1 2">DSM 100049</strain>
    </source>
</reference>
<evidence type="ECO:0000313" key="2">
    <source>
        <dbReference type="Proteomes" id="UP000536441"/>
    </source>
</evidence>
<gene>
    <name evidence="1" type="ORF">HP438_01940</name>
</gene>
<dbReference type="EMBL" id="JABMCH010000046">
    <property type="protein sequence ID" value="NUU45739.1"/>
    <property type="molecule type" value="Genomic_DNA"/>
</dbReference>
<accession>A0A7Y6EE03</accession>
<sequence>MKWSCLSTVLEDVSRKNRSGQWRGHNNLFLSETYDHEEFVIFARHALSGCLHWTRKSSNPDDNGPESRLVLSLLVRPIGLFGIVAPNARMVRPSFWTERSNRAPISVRLSTGVSSRIAQTDGG</sequence>
<protein>
    <submittedName>
        <fullName evidence="1">Uncharacterized protein</fullName>
    </submittedName>
</protein>
<dbReference type="AlphaFoldDB" id="A0A7Y6EE03"/>
<keyword evidence="2" id="KW-1185">Reference proteome</keyword>
<comment type="caution">
    <text evidence="1">The sequence shown here is derived from an EMBL/GenBank/DDBJ whole genome shotgun (WGS) entry which is preliminary data.</text>
</comment>
<organism evidence="1 2">
    <name type="scientific">Sphingomonas zeae</name>
    <dbReference type="NCBI Taxonomy" id="1646122"/>
    <lineage>
        <taxon>Bacteria</taxon>
        <taxon>Pseudomonadati</taxon>
        <taxon>Pseudomonadota</taxon>
        <taxon>Alphaproteobacteria</taxon>
        <taxon>Sphingomonadales</taxon>
        <taxon>Sphingomonadaceae</taxon>
        <taxon>Sphingomonas</taxon>
    </lineage>
</organism>
<dbReference type="Proteomes" id="UP000536441">
    <property type="component" value="Unassembled WGS sequence"/>
</dbReference>
<name>A0A7Y6EE03_9SPHN</name>
<proteinExistence type="predicted"/>
<evidence type="ECO:0000313" key="1">
    <source>
        <dbReference type="EMBL" id="NUU45739.1"/>
    </source>
</evidence>